<sequence length="218" mass="23856">MKFSRFTLVSASLLLLFSLSACAVSHEEGPTTTASSQQVQTINEEEAQKFTSKHSQKVVSKEVAESGGTSITFDDGTEYVHVSDTTVGEYFMLSYQSGCKVTYFVESGDYTVATDEYEGEEKASEATGQVGQYFVESGYSISFANDGTLLIDLQGNFTHQYDGKEKNGKEKKGNVKEAEGSSYVDSLLNKYGIPNLAFYDSFVKEAVADAKTYFTADE</sequence>
<dbReference type="Proteomes" id="UP001152875">
    <property type="component" value="Unassembled WGS sequence"/>
</dbReference>
<keyword evidence="1" id="KW-0732">Signal</keyword>
<dbReference type="AlphaFoldDB" id="A0A9X4MTV6"/>
<accession>A0A9X4MTV6</accession>
<feature type="signal peptide" evidence="1">
    <location>
        <begin position="1"/>
        <end position="23"/>
    </location>
</feature>
<feature type="chain" id="PRO_5040739094" description="Lipoprotein" evidence="1">
    <location>
        <begin position="24"/>
        <end position="218"/>
    </location>
</feature>
<dbReference type="PROSITE" id="PS51257">
    <property type="entry name" value="PROKAR_LIPOPROTEIN"/>
    <property type="match status" value="1"/>
</dbReference>
<organism evidence="2 3">
    <name type="scientific">Streptococcus suis</name>
    <dbReference type="NCBI Taxonomy" id="1307"/>
    <lineage>
        <taxon>Bacteria</taxon>
        <taxon>Bacillati</taxon>
        <taxon>Bacillota</taxon>
        <taxon>Bacilli</taxon>
        <taxon>Lactobacillales</taxon>
        <taxon>Streptococcaceae</taxon>
        <taxon>Streptococcus</taxon>
    </lineage>
</organism>
<dbReference type="RefSeq" id="WP_222336710.1">
    <property type="nucleotide sequence ID" value="NZ_CP082204.1"/>
</dbReference>
<dbReference type="EMBL" id="JANFMP010000002">
    <property type="protein sequence ID" value="MDG4526096.1"/>
    <property type="molecule type" value="Genomic_DNA"/>
</dbReference>
<evidence type="ECO:0000313" key="3">
    <source>
        <dbReference type="Proteomes" id="UP001152875"/>
    </source>
</evidence>
<evidence type="ECO:0000313" key="2">
    <source>
        <dbReference type="EMBL" id="MDG4526096.1"/>
    </source>
</evidence>
<comment type="caution">
    <text evidence="2">The sequence shown here is derived from an EMBL/GenBank/DDBJ whole genome shotgun (WGS) entry which is preliminary data.</text>
</comment>
<evidence type="ECO:0000256" key="1">
    <source>
        <dbReference type="SAM" id="SignalP"/>
    </source>
</evidence>
<evidence type="ECO:0008006" key="4">
    <source>
        <dbReference type="Google" id="ProtNLM"/>
    </source>
</evidence>
<gene>
    <name evidence="2" type="ORF">NOL13_01505</name>
</gene>
<proteinExistence type="predicted"/>
<reference evidence="2" key="1">
    <citation type="submission" date="2022-07" db="EMBL/GenBank/DDBJ databases">
        <title>Whole Genome Sequencing of Streptococcus suis.</title>
        <authorList>
            <person name="Dai X."/>
            <person name="Huang J."/>
            <person name="Wang L."/>
        </authorList>
    </citation>
    <scope>NUCLEOTIDE SEQUENCE</scope>
    <source>
        <strain evidence="2">XNB2</strain>
    </source>
</reference>
<name>A0A9X4MTV6_STRSU</name>
<protein>
    <recommendedName>
        <fullName evidence="4">Lipoprotein</fullName>
    </recommendedName>
</protein>